<dbReference type="EMBL" id="CM040984">
    <property type="protein sequence ID" value="MCJ8736432.1"/>
    <property type="molecule type" value="Genomic_DNA"/>
</dbReference>
<sequence>MASAVTGNGLPSGGKIFTTMPDILFIPEFIFGGLTWCLVASTRVDPANPQGWVMFVSVFCFVFTTLWFLIFLCGGNQSSVWPGLDVAYHFIAVLFYLSSSVALAYVTLIYKAALPVSGLDEIFKIYQENIAAVVMSYIATLLYFLHAIFSALRWKSS</sequence>
<evidence type="ECO:0000313" key="1">
    <source>
        <dbReference type="EMBL" id="MCJ8736432.1"/>
    </source>
</evidence>
<gene>
    <name evidence="1" type="ORF">PDJAM_G00012540</name>
</gene>
<evidence type="ECO:0000313" key="2">
    <source>
        <dbReference type="Proteomes" id="UP000830395"/>
    </source>
</evidence>
<accession>A0ACC5YM45</accession>
<comment type="caution">
    <text evidence="1">The sequence shown here is derived from an EMBL/GenBank/DDBJ whole genome shotgun (WGS) entry which is preliminary data.</text>
</comment>
<reference evidence="1" key="1">
    <citation type="submission" date="2020-02" db="EMBL/GenBank/DDBJ databases">
        <title>Genome sequencing of the panga catfish, Pangasius djambal.</title>
        <authorList>
            <person name="Wen M."/>
            <person name="Zahm M."/>
            <person name="Roques C."/>
            <person name="Cabau C."/>
            <person name="Klopp C."/>
            <person name="Donnadieu C."/>
            <person name="Jouanno E."/>
            <person name="Avarre J.-C."/>
            <person name="Campet M."/>
            <person name="Ha T."/>
            <person name="Dugue R."/>
            <person name="Lampietro C."/>
            <person name="Louis A."/>
            <person name="Herpin A."/>
            <person name="Echchiki A."/>
            <person name="Berthelot C."/>
            <person name="Parey E."/>
            <person name="Roest-Crollius H."/>
            <person name="Braasch I."/>
            <person name="Postlethwait J.H."/>
            <person name="Bobe J."/>
            <person name="Montfort J."/>
            <person name="Bouchez O."/>
            <person name="Begum T."/>
            <person name="Schartl M."/>
            <person name="Gustiano R."/>
            <person name="Guiguen Y."/>
        </authorList>
    </citation>
    <scope>NUCLEOTIDE SEQUENCE</scope>
    <source>
        <strain evidence="1">Pdj_M5554</strain>
    </source>
</reference>
<dbReference type="Proteomes" id="UP000830395">
    <property type="component" value="Chromosome 10"/>
</dbReference>
<name>A0ACC5YM45_9TELE</name>
<keyword evidence="2" id="KW-1185">Reference proteome</keyword>
<organism evidence="1 2">
    <name type="scientific">Pangasius djambal</name>
    <dbReference type="NCBI Taxonomy" id="1691987"/>
    <lineage>
        <taxon>Eukaryota</taxon>
        <taxon>Metazoa</taxon>
        <taxon>Chordata</taxon>
        <taxon>Craniata</taxon>
        <taxon>Vertebrata</taxon>
        <taxon>Euteleostomi</taxon>
        <taxon>Actinopterygii</taxon>
        <taxon>Neopterygii</taxon>
        <taxon>Teleostei</taxon>
        <taxon>Ostariophysi</taxon>
        <taxon>Siluriformes</taxon>
        <taxon>Pangasiidae</taxon>
        <taxon>Pangasius</taxon>
    </lineage>
</organism>
<protein>
    <submittedName>
        <fullName evidence="1">Uncharacterized protein</fullName>
    </submittedName>
</protein>
<proteinExistence type="predicted"/>